<feature type="chain" id="PRO_5046093740" description="Lipoprotein" evidence="1">
    <location>
        <begin position="20"/>
        <end position="172"/>
    </location>
</feature>
<evidence type="ECO:0000313" key="2">
    <source>
        <dbReference type="EMBL" id="UXN68327.1"/>
    </source>
</evidence>
<sequence length="172" mass="18727">MRWCPALLLLLACATPAVAQGKTKVPQSVQVLEVCEAFATDNVLARENAEEQGWTIYEEDGESPYVRFYSGEKDVPGIGYAEMTVLVEGYPGKIFGYCRVDVSEPTGDAVAEIEPIDALERYDGMTTKNDDGMFGSFTGADDPDTLLLAHHSETSFVIQLTVIKPQTDAVVP</sequence>
<protein>
    <recommendedName>
        <fullName evidence="4">Lipoprotein</fullName>
    </recommendedName>
</protein>
<keyword evidence="1" id="KW-0732">Signal</keyword>
<organism evidence="2 3">
    <name type="scientific">Devosia neptuniae</name>
    <dbReference type="NCBI Taxonomy" id="191302"/>
    <lineage>
        <taxon>Bacteria</taxon>
        <taxon>Pseudomonadati</taxon>
        <taxon>Pseudomonadota</taxon>
        <taxon>Alphaproteobacteria</taxon>
        <taxon>Hyphomicrobiales</taxon>
        <taxon>Devosiaceae</taxon>
        <taxon>Devosia</taxon>
    </lineage>
</organism>
<evidence type="ECO:0000256" key="1">
    <source>
        <dbReference type="SAM" id="SignalP"/>
    </source>
</evidence>
<dbReference type="EMBL" id="CP104965">
    <property type="protein sequence ID" value="UXN68327.1"/>
    <property type="molecule type" value="Genomic_DNA"/>
</dbReference>
<name>A0ABY6C868_9HYPH</name>
<accession>A0ABY6C868</accession>
<proteinExistence type="predicted"/>
<evidence type="ECO:0000313" key="3">
    <source>
        <dbReference type="Proteomes" id="UP001061862"/>
    </source>
</evidence>
<feature type="signal peptide" evidence="1">
    <location>
        <begin position="1"/>
        <end position="19"/>
    </location>
</feature>
<keyword evidence="3" id="KW-1185">Reference proteome</keyword>
<dbReference type="Proteomes" id="UP001061862">
    <property type="component" value="Chromosome"/>
</dbReference>
<gene>
    <name evidence="2" type="ORF">N8A98_13725</name>
</gene>
<dbReference type="RefSeq" id="WP_262166117.1">
    <property type="nucleotide sequence ID" value="NZ_CP104965.1"/>
</dbReference>
<reference evidence="2 3" key="1">
    <citation type="submission" date="2022-09" db="EMBL/GenBank/DDBJ databases">
        <title>Interaction between co-microsymbionts with complementary sets of symbiotic genes in legume-rhizobium systems.</title>
        <authorList>
            <person name="Safronova V."/>
            <person name="Sazanova A."/>
            <person name="Afonin A."/>
            <person name="Chirak E."/>
        </authorList>
    </citation>
    <scope>NUCLEOTIDE SEQUENCE [LARGE SCALE GENOMIC DNA]</scope>
    <source>
        <strain evidence="2 3">A18/4-1</strain>
    </source>
</reference>
<evidence type="ECO:0008006" key="4">
    <source>
        <dbReference type="Google" id="ProtNLM"/>
    </source>
</evidence>